<name>A0A367FYY0_9FIRM</name>
<dbReference type="AlphaFoldDB" id="A0A367FYY0"/>
<dbReference type="Pfam" id="PF00148">
    <property type="entry name" value="Oxidored_nitro"/>
    <property type="match status" value="1"/>
</dbReference>
<protein>
    <submittedName>
        <fullName evidence="2">Oxidoreductase</fullName>
    </submittedName>
</protein>
<dbReference type="RefSeq" id="WP_114002190.1">
    <property type="nucleotide sequence ID" value="NZ_PSQG01000012.1"/>
</dbReference>
<proteinExistence type="predicted"/>
<dbReference type="SUPFAM" id="SSF53807">
    <property type="entry name" value="Helical backbone' metal receptor"/>
    <property type="match status" value="1"/>
</dbReference>
<evidence type="ECO:0000259" key="1">
    <source>
        <dbReference type="Pfam" id="PF00148"/>
    </source>
</evidence>
<feature type="domain" description="Nitrogenase/oxidoreductase component 1" evidence="1">
    <location>
        <begin position="49"/>
        <end position="423"/>
    </location>
</feature>
<dbReference type="InterPro" id="IPR049939">
    <property type="entry name" value="NifE-like"/>
</dbReference>
<dbReference type="PANTHER" id="PTHR42956">
    <property type="entry name" value="NITROGENASE IRON-MOLYBDENUM COFACTOR BIOSYNTHESIS PROTEIN NIFE"/>
    <property type="match status" value="1"/>
</dbReference>
<accession>A0A367FYY0</accession>
<dbReference type="GO" id="GO:0016491">
    <property type="term" value="F:oxidoreductase activity"/>
    <property type="evidence" value="ECO:0007669"/>
    <property type="project" value="InterPro"/>
</dbReference>
<dbReference type="EMBL" id="PSQG01000012">
    <property type="protein sequence ID" value="RCH43652.1"/>
    <property type="molecule type" value="Genomic_DNA"/>
</dbReference>
<dbReference type="Proteomes" id="UP000253208">
    <property type="component" value="Unassembled WGS sequence"/>
</dbReference>
<sequence>MKKEAYFATAEELARGGLEAIPPQMISGKHLIYSSPATLAFNSPGAEGFGVKRAGLAVPDSIMLIVAPGCCGRNTSLISSMPEYNDRFFYLMMDETDIVTGRHLKKIPKAVKEICDCCEKKPSVVMICITCVDALLGTDMERVCRKAEEKVDIPVRPCYMYALTREGRKPPMVHVRQSLYSLLEPQKKKGNVVNLLGFFSPLVDDCEMYELLQQAGVKTIHEISRCKDYEEYQTMSQANFNLVLHPEARFAAEDFHDRLKIPFIELRRLYQTDKIENQYRALGQVLGVSFDQEVYKKAAEEAVERFREVCPDASFAVGECMNGDSFELALALVRYGFRVPEIYGTITAENFVYIRHLAELSPDTKVFSNMEPTMLYYDPSGSGVNLTIGKDAGYYHRDQPNAVWNQDRQPYGYAGVRRLFETLIEKVLQKGEKV</sequence>
<gene>
    <name evidence="2" type="ORF">C4886_09505</name>
</gene>
<evidence type="ECO:0000313" key="2">
    <source>
        <dbReference type="EMBL" id="RCH43652.1"/>
    </source>
</evidence>
<reference evidence="2 3" key="1">
    <citation type="submission" date="2018-02" db="EMBL/GenBank/DDBJ databases">
        <title>Complete genome sequencing of Faecalibacterium prausnitzii strains isolated from the human gut.</title>
        <authorList>
            <person name="Fitzgerald B.C."/>
            <person name="Shkoporov A.N."/>
            <person name="Ross P.R."/>
            <person name="Hill C."/>
        </authorList>
    </citation>
    <scope>NUCLEOTIDE SEQUENCE [LARGE SCALE GENOMIC DNA]</scope>
    <source>
        <strain evidence="2 3">APC942/31-1</strain>
    </source>
</reference>
<dbReference type="PANTHER" id="PTHR42956:SF1">
    <property type="entry name" value="NITROGENASE IRON-MOLYBDENUM COFACTOR BIOSYNTHESIS PROTEIN NIFE"/>
    <property type="match status" value="1"/>
</dbReference>
<dbReference type="InterPro" id="IPR000510">
    <property type="entry name" value="Nase/OxRdtase_comp1"/>
</dbReference>
<comment type="caution">
    <text evidence="2">The sequence shown here is derived from an EMBL/GenBank/DDBJ whole genome shotgun (WGS) entry which is preliminary data.</text>
</comment>
<evidence type="ECO:0000313" key="3">
    <source>
        <dbReference type="Proteomes" id="UP000253208"/>
    </source>
</evidence>
<dbReference type="Gene3D" id="3.40.50.1980">
    <property type="entry name" value="Nitrogenase molybdenum iron protein domain"/>
    <property type="match status" value="2"/>
</dbReference>
<organism evidence="2 3">
    <name type="scientific">Blautia obeum</name>
    <dbReference type="NCBI Taxonomy" id="40520"/>
    <lineage>
        <taxon>Bacteria</taxon>
        <taxon>Bacillati</taxon>
        <taxon>Bacillota</taxon>
        <taxon>Clostridia</taxon>
        <taxon>Lachnospirales</taxon>
        <taxon>Lachnospiraceae</taxon>
        <taxon>Blautia</taxon>
    </lineage>
</organism>